<dbReference type="Pfam" id="PF10400">
    <property type="entry name" value="Vir_act_alpha_C"/>
    <property type="match status" value="1"/>
</dbReference>
<protein>
    <recommendedName>
        <fullName evidence="1">Transcription regulator PadR C-terminal domain-containing protein</fullName>
    </recommendedName>
</protein>
<gene>
    <name evidence="2" type="ORF">FLT43_17530</name>
</gene>
<feature type="domain" description="Transcription regulator PadR C-terminal" evidence="1">
    <location>
        <begin position="11"/>
        <end position="66"/>
    </location>
</feature>
<evidence type="ECO:0000313" key="3">
    <source>
        <dbReference type="Proteomes" id="UP000315377"/>
    </source>
</evidence>
<dbReference type="EMBL" id="CP041405">
    <property type="protein sequence ID" value="QDM47357.1"/>
    <property type="molecule type" value="Genomic_DNA"/>
</dbReference>
<reference evidence="2 3" key="1">
    <citation type="submission" date="2019-07" db="EMBL/GenBank/DDBJ databases">
        <title>Paenibacillus thiaminolyticus NRRL B-4156.</title>
        <authorList>
            <person name="Hehnly C."/>
            <person name="Zhang L."/>
        </authorList>
    </citation>
    <scope>NUCLEOTIDE SEQUENCE [LARGE SCALE GENOMIC DNA]</scope>
    <source>
        <strain evidence="2 3">NRRL B-4156</strain>
    </source>
</reference>
<evidence type="ECO:0000259" key="1">
    <source>
        <dbReference type="Pfam" id="PF10400"/>
    </source>
</evidence>
<dbReference type="Proteomes" id="UP000315377">
    <property type="component" value="Chromosome"/>
</dbReference>
<dbReference type="InterPro" id="IPR018309">
    <property type="entry name" value="Tscrpt_reg_PadR_C"/>
</dbReference>
<dbReference type="AlphaFoldDB" id="A0AAP9E003"/>
<name>A0AAP9E003_PANTH</name>
<proteinExistence type="predicted"/>
<dbReference type="Gene3D" id="6.10.140.190">
    <property type="match status" value="1"/>
</dbReference>
<sequence length="93" mass="10876">MSEPVSPINYRDELLLKVFFAAPQDRDAIRALFERERAELEQVKAPYAEQEAEVRRQYTLFTRYLTVIFPDVVLICTLNEPSPVRPSVFRLVC</sequence>
<evidence type="ECO:0000313" key="2">
    <source>
        <dbReference type="EMBL" id="QDM47357.1"/>
    </source>
</evidence>
<organism evidence="2 3">
    <name type="scientific">Paenibacillus thiaminolyticus</name>
    <name type="common">Bacillus thiaminolyticus</name>
    <dbReference type="NCBI Taxonomy" id="49283"/>
    <lineage>
        <taxon>Bacteria</taxon>
        <taxon>Bacillati</taxon>
        <taxon>Bacillota</taxon>
        <taxon>Bacilli</taxon>
        <taxon>Bacillales</taxon>
        <taxon>Paenibacillaceae</taxon>
        <taxon>Paenibacillus</taxon>
    </lineage>
</organism>
<accession>A0AAP9E003</accession>